<dbReference type="PANTHER" id="PTHR30055:SF228">
    <property type="entry name" value="TRANSCRIPTIONAL REGULATOR-RELATED"/>
    <property type="match status" value="1"/>
</dbReference>
<evidence type="ECO:0000256" key="1">
    <source>
        <dbReference type="ARBA" id="ARBA00022491"/>
    </source>
</evidence>
<keyword evidence="4" id="KW-0804">Transcription</keyword>
<evidence type="ECO:0000259" key="7">
    <source>
        <dbReference type="PROSITE" id="PS50977"/>
    </source>
</evidence>
<evidence type="ECO:0000313" key="8">
    <source>
        <dbReference type="EMBL" id="MDY0870894.1"/>
    </source>
</evidence>
<evidence type="ECO:0000256" key="2">
    <source>
        <dbReference type="ARBA" id="ARBA00023015"/>
    </source>
</evidence>
<name>A0ABU5DUA4_9PROT</name>
<feature type="region of interest" description="Disordered" evidence="6">
    <location>
        <begin position="1"/>
        <end position="31"/>
    </location>
</feature>
<dbReference type="InterPro" id="IPR001647">
    <property type="entry name" value="HTH_TetR"/>
</dbReference>
<sequence>MARPTGQTGRKRNTAGKAQRAAAKTRTRKNPLDRRHDLVEATIDVLAARGYGGMTLAEVAKAANVSTALIIVHFRSKERLLNEVLKAMGHEYFGALHASQVGVGERPADLLWSLVRAEFSESFFTPRYLAAWKTFWAETNGRKAYVDLFGAQTKHFLDLTIELCRRIIAEGDYDDHDPYEIARLIDTSLGGLWLDLTGTATPVSIDEARRIAASQLALFFPRHFSRSGPR</sequence>
<dbReference type="PANTHER" id="PTHR30055">
    <property type="entry name" value="HTH-TYPE TRANSCRIPTIONAL REGULATOR RUTR"/>
    <property type="match status" value="1"/>
</dbReference>
<dbReference type="PRINTS" id="PR00455">
    <property type="entry name" value="HTHTETR"/>
</dbReference>
<evidence type="ECO:0000256" key="3">
    <source>
        <dbReference type="ARBA" id="ARBA00023125"/>
    </source>
</evidence>
<dbReference type="InterPro" id="IPR036271">
    <property type="entry name" value="Tet_transcr_reg_TetR-rel_C_sf"/>
</dbReference>
<accession>A0ABU5DUA4</accession>
<dbReference type="InterPro" id="IPR009057">
    <property type="entry name" value="Homeodomain-like_sf"/>
</dbReference>
<keyword evidence="3 5" id="KW-0238">DNA-binding</keyword>
<proteinExistence type="predicted"/>
<evidence type="ECO:0000313" key="9">
    <source>
        <dbReference type="Proteomes" id="UP001271769"/>
    </source>
</evidence>
<gene>
    <name evidence="8" type="ORF">SMD31_03130</name>
</gene>
<keyword evidence="9" id="KW-1185">Reference proteome</keyword>
<keyword evidence="2" id="KW-0805">Transcription regulation</keyword>
<comment type="caution">
    <text evidence="8">The sequence shown here is derived from an EMBL/GenBank/DDBJ whole genome shotgun (WGS) entry which is preliminary data.</text>
</comment>
<reference evidence="8 9" key="1">
    <citation type="journal article" date="2013" name="Antonie Van Leeuwenhoek">
        <title>Dongia rigui sp. nov., isolated from freshwater of a large wetland in Korea.</title>
        <authorList>
            <person name="Baik K.S."/>
            <person name="Hwang Y.M."/>
            <person name="Choi J.S."/>
            <person name="Kwon J."/>
            <person name="Seong C.N."/>
        </authorList>
    </citation>
    <scope>NUCLEOTIDE SEQUENCE [LARGE SCALE GENOMIC DNA]</scope>
    <source>
        <strain evidence="8 9">04SU4-P</strain>
    </source>
</reference>
<feature type="DNA-binding region" description="H-T-H motif" evidence="5">
    <location>
        <begin position="55"/>
        <end position="74"/>
    </location>
</feature>
<dbReference type="SUPFAM" id="SSF46689">
    <property type="entry name" value="Homeodomain-like"/>
    <property type="match status" value="1"/>
</dbReference>
<dbReference type="RefSeq" id="WP_320499265.1">
    <property type="nucleotide sequence ID" value="NZ_JAXCLX010000001.1"/>
</dbReference>
<dbReference type="InterPro" id="IPR050109">
    <property type="entry name" value="HTH-type_TetR-like_transc_reg"/>
</dbReference>
<organism evidence="8 9">
    <name type="scientific">Dongia rigui</name>
    <dbReference type="NCBI Taxonomy" id="940149"/>
    <lineage>
        <taxon>Bacteria</taxon>
        <taxon>Pseudomonadati</taxon>
        <taxon>Pseudomonadota</taxon>
        <taxon>Alphaproteobacteria</taxon>
        <taxon>Rhodospirillales</taxon>
        <taxon>Dongiaceae</taxon>
        <taxon>Dongia</taxon>
    </lineage>
</organism>
<dbReference type="Gene3D" id="1.10.357.10">
    <property type="entry name" value="Tetracycline Repressor, domain 2"/>
    <property type="match status" value="1"/>
</dbReference>
<evidence type="ECO:0000256" key="5">
    <source>
        <dbReference type="PROSITE-ProRule" id="PRU00335"/>
    </source>
</evidence>
<keyword evidence="1" id="KW-0678">Repressor</keyword>
<dbReference type="EMBL" id="JAXCLX010000001">
    <property type="protein sequence ID" value="MDY0870894.1"/>
    <property type="molecule type" value="Genomic_DNA"/>
</dbReference>
<dbReference type="Pfam" id="PF13977">
    <property type="entry name" value="TetR_C_6"/>
    <property type="match status" value="1"/>
</dbReference>
<feature type="domain" description="HTH tetR-type" evidence="7">
    <location>
        <begin position="32"/>
        <end position="92"/>
    </location>
</feature>
<dbReference type="InterPro" id="IPR039538">
    <property type="entry name" value="BetI_C"/>
</dbReference>
<evidence type="ECO:0000256" key="4">
    <source>
        <dbReference type="ARBA" id="ARBA00023163"/>
    </source>
</evidence>
<evidence type="ECO:0000256" key="6">
    <source>
        <dbReference type="SAM" id="MobiDB-lite"/>
    </source>
</evidence>
<protein>
    <submittedName>
        <fullName evidence="8">TetR family transcriptional regulator</fullName>
    </submittedName>
</protein>
<dbReference type="Proteomes" id="UP001271769">
    <property type="component" value="Unassembled WGS sequence"/>
</dbReference>
<dbReference type="PROSITE" id="PS50977">
    <property type="entry name" value="HTH_TETR_2"/>
    <property type="match status" value="1"/>
</dbReference>
<dbReference type="SUPFAM" id="SSF48498">
    <property type="entry name" value="Tetracyclin repressor-like, C-terminal domain"/>
    <property type="match status" value="1"/>
</dbReference>
<dbReference type="Pfam" id="PF00440">
    <property type="entry name" value="TetR_N"/>
    <property type="match status" value="1"/>
</dbReference>